<protein>
    <submittedName>
        <fullName evidence="1">Uncharacterized protein</fullName>
    </submittedName>
</protein>
<keyword evidence="2" id="KW-1185">Reference proteome</keyword>
<evidence type="ECO:0000313" key="2">
    <source>
        <dbReference type="Proteomes" id="UP001497444"/>
    </source>
</evidence>
<proteinExistence type="predicted"/>
<reference evidence="1" key="1">
    <citation type="submission" date="2024-02" db="EMBL/GenBank/DDBJ databases">
        <authorList>
            <consortium name="ELIXIR-Norway"/>
            <consortium name="Elixir Norway"/>
        </authorList>
    </citation>
    <scope>NUCLEOTIDE SEQUENCE</scope>
</reference>
<name>A0ABP0VEV8_9BRYO</name>
<accession>A0ABP0VEV8</accession>
<gene>
    <name evidence="1" type="ORF">CSSPJE1EN1_LOCUS27405</name>
</gene>
<organism evidence="1 2">
    <name type="scientific">Sphagnum jensenii</name>
    <dbReference type="NCBI Taxonomy" id="128206"/>
    <lineage>
        <taxon>Eukaryota</taxon>
        <taxon>Viridiplantae</taxon>
        <taxon>Streptophyta</taxon>
        <taxon>Embryophyta</taxon>
        <taxon>Bryophyta</taxon>
        <taxon>Sphagnophytina</taxon>
        <taxon>Sphagnopsida</taxon>
        <taxon>Sphagnales</taxon>
        <taxon>Sphagnaceae</taxon>
        <taxon>Sphagnum</taxon>
    </lineage>
</organism>
<comment type="caution">
    <text evidence="1">The sequence shown here is derived from an EMBL/GenBank/DDBJ whole genome shotgun (WGS) entry which is preliminary data.</text>
</comment>
<dbReference type="Proteomes" id="UP001497444">
    <property type="component" value="Unassembled WGS sequence"/>
</dbReference>
<sequence>MACALFGGCPLCFARSWLSDSTFTLRTPEVPVSLRWKATRQTGHSDPPKTISTREVFLAFQSEPIDSGSAAFESSCGAAVDAELRAGDEAGWFTGIEAGFVKFFESMFAEAVVSAKAGTPDVAENIQNKQAVLIKSLKFLRPFSSIQPPVVKKFTISLTMITIRNCQLM</sequence>
<evidence type="ECO:0000313" key="1">
    <source>
        <dbReference type="EMBL" id="CAK9252027.1"/>
    </source>
</evidence>
<dbReference type="EMBL" id="CAXAQS010000542">
    <property type="protein sequence ID" value="CAK9252027.1"/>
    <property type="molecule type" value="Genomic_DNA"/>
</dbReference>